<feature type="transmembrane region" description="Helical" evidence="1">
    <location>
        <begin position="12"/>
        <end position="35"/>
    </location>
</feature>
<accession>A0ABP3MNN4</accession>
<gene>
    <name evidence="2" type="ORF">GCM10008937_34220</name>
</gene>
<evidence type="ECO:0000313" key="3">
    <source>
        <dbReference type="Proteomes" id="UP001500191"/>
    </source>
</evidence>
<evidence type="ECO:0000256" key="1">
    <source>
        <dbReference type="SAM" id="Phobius"/>
    </source>
</evidence>
<reference evidence="3" key="1">
    <citation type="journal article" date="2019" name="Int. J. Syst. Evol. Microbiol.">
        <title>The Global Catalogue of Microorganisms (GCM) 10K type strain sequencing project: providing services to taxonomists for standard genome sequencing and annotation.</title>
        <authorList>
            <consortium name="The Broad Institute Genomics Platform"/>
            <consortium name="The Broad Institute Genome Sequencing Center for Infectious Disease"/>
            <person name="Wu L."/>
            <person name="Ma J."/>
        </authorList>
    </citation>
    <scope>NUCLEOTIDE SEQUENCE [LARGE SCALE GENOMIC DNA]</scope>
    <source>
        <strain evidence="3">JCM 14368</strain>
    </source>
</reference>
<dbReference type="EMBL" id="BAAADB010000034">
    <property type="protein sequence ID" value="GAA0523871.1"/>
    <property type="molecule type" value="Genomic_DNA"/>
</dbReference>
<evidence type="ECO:0000313" key="2">
    <source>
        <dbReference type="EMBL" id="GAA0523871.1"/>
    </source>
</evidence>
<keyword evidence="1" id="KW-0472">Membrane</keyword>
<dbReference type="Proteomes" id="UP001500191">
    <property type="component" value="Unassembled WGS sequence"/>
</dbReference>
<sequence>MGRLRTLRTARLIQFWFNLIFTSLGGLGILAAVLIPNLLAARQKAVELGGVAPGGIGSAELGLILLIGVPALLVLRGLSRGQDMTVLRDRVRGCEKVLTPVGPRSVGGGRAVLPPG</sequence>
<keyword evidence="1" id="KW-1133">Transmembrane helix</keyword>
<keyword evidence="1" id="KW-0812">Transmembrane</keyword>
<protein>
    <submittedName>
        <fullName evidence="2">Uncharacterized protein</fullName>
    </submittedName>
</protein>
<keyword evidence="3" id="KW-1185">Reference proteome</keyword>
<feature type="transmembrane region" description="Helical" evidence="1">
    <location>
        <begin position="55"/>
        <end position="75"/>
    </location>
</feature>
<proteinExistence type="predicted"/>
<name>A0ABP3MNN4_9DEIO</name>
<organism evidence="2 3">
    <name type="scientific">Deinococcus depolymerans</name>
    <dbReference type="NCBI Taxonomy" id="392408"/>
    <lineage>
        <taxon>Bacteria</taxon>
        <taxon>Thermotogati</taxon>
        <taxon>Deinococcota</taxon>
        <taxon>Deinococci</taxon>
        <taxon>Deinococcales</taxon>
        <taxon>Deinococcaceae</taxon>
        <taxon>Deinococcus</taxon>
    </lineage>
</organism>
<comment type="caution">
    <text evidence="2">The sequence shown here is derived from an EMBL/GenBank/DDBJ whole genome shotgun (WGS) entry which is preliminary data.</text>
</comment>
<dbReference type="RefSeq" id="WP_343761491.1">
    <property type="nucleotide sequence ID" value="NZ_BAAADB010000034.1"/>
</dbReference>